<dbReference type="Proteomes" id="UP000190648">
    <property type="component" value="Unassembled WGS sequence"/>
</dbReference>
<evidence type="ECO:0000313" key="1">
    <source>
        <dbReference type="EMBL" id="OPJ81507.1"/>
    </source>
</evidence>
<organism evidence="1 2">
    <name type="scientific">Patagioenas fasciata monilis</name>
    <dbReference type="NCBI Taxonomy" id="372326"/>
    <lineage>
        <taxon>Eukaryota</taxon>
        <taxon>Metazoa</taxon>
        <taxon>Chordata</taxon>
        <taxon>Craniata</taxon>
        <taxon>Vertebrata</taxon>
        <taxon>Euteleostomi</taxon>
        <taxon>Archelosauria</taxon>
        <taxon>Archosauria</taxon>
        <taxon>Dinosauria</taxon>
        <taxon>Saurischia</taxon>
        <taxon>Theropoda</taxon>
        <taxon>Coelurosauria</taxon>
        <taxon>Aves</taxon>
        <taxon>Neognathae</taxon>
        <taxon>Neoaves</taxon>
        <taxon>Columbimorphae</taxon>
        <taxon>Columbiformes</taxon>
        <taxon>Columbidae</taxon>
        <taxon>Patagioenas</taxon>
    </lineage>
</organism>
<gene>
    <name evidence="1" type="ORF">AV530_009940</name>
</gene>
<comment type="caution">
    <text evidence="1">The sequence shown here is derived from an EMBL/GenBank/DDBJ whole genome shotgun (WGS) entry which is preliminary data.</text>
</comment>
<reference evidence="1 2" key="1">
    <citation type="submission" date="2016-02" db="EMBL/GenBank/DDBJ databases">
        <title>Band-tailed pigeon sequencing and assembly.</title>
        <authorList>
            <person name="Soares A.E."/>
            <person name="Novak B.J."/>
            <person name="Rice E.S."/>
            <person name="O'Connell B."/>
            <person name="Chang D."/>
            <person name="Weber S."/>
            <person name="Shapiro B."/>
        </authorList>
    </citation>
    <scope>NUCLEOTIDE SEQUENCE [LARGE SCALE GENOMIC DNA]</scope>
    <source>
        <strain evidence="1">BTP2013</strain>
        <tissue evidence="1">Blood</tissue>
    </source>
</reference>
<protein>
    <submittedName>
        <fullName evidence="1">Uncharacterized protein</fullName>
    </submittedName>
</protein>
<evidence type="ECO:0000313" key="2">
    <source>
        <dbReference type="Proteomes" id="UP000190648"/>
    </source>
</evidence>
<dbReference type="AlphaFoldDB" id="A0A1V4KCA2"/>
<keyword evidence="2" id="KW-1185">Reference proteome</keyword>
<dbReference type="EMBL" id="LSYS01003973">
    <property type="protein sequence ID" value="OPJ81507.1"/>
    <property type="molecule type" value="Genomic_DNA"/>
</dbReference>
<proteinExistence type="predicted"/>
<accession>A0A1V4KCA2</accession>
<sequence>MTRYQRRNQEFKEVCLRHLKKDLDSWKVNAPSQRAHKFGSELRNSKIKCLLLPENRRTQDTQDHQRALKLFGEVKSHYFFPIVFSNVKAPELKQDGSSCDTLQLKECVCIMQWYGDHQARTNLIQPYDTVYNMAKDCAGMAILHWNLCRLVLEILLSQ</sequence>
<name>A0A1V4KCA2_PATFA</name>